<keyword evidence="6 7" id="KW-0066">ATP synthesis</keyword>
<dbReference type="GO" id="GO:0046933">
    <property type="term" value="F:proton-transporting ATP synthase activity, rotational mechanism"/>
    <property type="evidence" value="ECO:0007669"/>
    <property type="project" value="UniProtKB-UniRule"/>
</dbReference>
<dbReference type="AlphaFoldDB" id="A0A930YPB5"/>
<dbReference type="InterPro" id="IPR000711">
    <property type="entry name" value="ATPase_OSCP/dsu"/>
</dbReference>
<dbReference type="HAMAP" id="MF_01416">
    <property type="entry name" value="ATP_synth_delta_bact"/>
    <property type="match status" value="1"/>
</dbReference>
<comment type="subcellular location">
    <subcellularLocation>
        <location evidence="7">Cell membrane</location>
        <topology evidence="7">Peripheral membrane protein</topology>
    </subcellularLocation>
    <subcellularLocation>
        <location evidence="1">Membrane</location>
    </subcellularLocation>
</comment>
<dbReference type="RefSeq" id="WP_194695695.1">
    <property type="nucleotide sequence ID" value="NZ_JADKPO010000007.1"/>
</dbReference>
<keyword evidence="2 7" id="KW-0813">Transport</keyword>
<evidence type="ECO:0000256" key="7">
    <source>
        <dbReference type="HAMAP-Rule" id="MF_01416"/>
    </source>
</evidence>
<evidence type="ECO:0000256" key="3">
    <source>
        <dbReference type="ARBA" id="ARBA00022781"/>
    </source>
</evidence>
<evidence type="ECO:0000256" key="5">
    <source>
        <dbReference type="ARBA" id="ARBA00023136"/>
    </source>
</evidence>
<protein>
    <recommendedName>
        <fullName evidence="7">ATP synthase subunit delta</fullName>
    </recommendedName>
    <alternativeName>
        <fullName evidence="7">ATP synthase F(1) sector subunit delta</fullName>
    </alternativeName>
    <alternativeName>
        <fullName evidence="7">F-type ATPase subunit delta</fullName>
        <shortName evidence="7">F-ATPase subunit delta</shortName>
    </alternativeName>
</protein>
<name>A0A930YPB5_9ACTN</name>
<dbReference type="NCBIfam" id="NF009967">
    <property type="entry name" value="PRK13430.1"/>
    <property type="match status" value="1"/>
</dbReference>
<keyword evidence="4 7" id="KW-0406">Ion transport</keyword>
<dbReference type="PANTHER" id="PTHR11910">
    <property type="entry name" value="ATP SYNTHASE DELTA CHAIN"/>
    <property type="match status" value="1"/>
</dbReference>
<dbReference type="EMBL" id="JADKPO010000007">
    <property type="protein sequence ID" value="MBF4767550.1"/>
    <property type="molecule type" value="Genomic_DNA"/>
</dbReference>
<proteinExistence type="inferred from homology"/>
<comment type="similarity">
    <text evidence="7">Belongs to the ATPase delta chain family.</text>
</comment>
<evidence type="ECO:0000256" key="1">
    <source>
        <dbReference type="ARBA" id="ARBA00004370"/>
    </source>
</evidence>
<dbReference type="GO" id="GO:0005886">
    <property type="term" value="C:plasma membrane"/>
    <property type="evidence" value="ECO:0007669"/>
    <property type="project" value="UniProtKB-SubCell"/>
</dbReference>
<dbReference type="Proteomes" id="UP000660668">
    <property type="component" value="Unassembled WGS sequence"/>
</dbReference>
<comment type="function">
    <text evidence="7">This protein is part of the stalk that links CF(0) to CF(1). It either transmits conformational changes from CF(0) to CF(1) or is implicated in proton conduction.</text>
</comment>
<dbReference type="GO" id="GO:0045259">
    <property type="term" value="C:proton-transporting ATP synthase complex"/>
    <property type="evidence" value="ECO:0007669"/>
    <property type="project" value="UniProtKB-KW"/>
</dbReference>
<dbReference type="PRINTS" id="PR00125">
    <property type="entry name" value="ATPASEDELTA"/>
</dbReference>
<accession>A0A930YPB5</accession>
<dbReference type="Pfam" id="PF00213">
    <property type="entry name" value="OSCP"/>
    <property type="match status" value="1"/>
</dbReference>
<evidence type="ECO:0000313" key="8">
    <source>
        <dbReference type="EMBL" id="MBF4767550.1"/>
    </source>
</evidence>
<keyword evidence="7" id="KW-0139">CF(1)</keyword>
<sequence>MLRGASAEARSALTAKVSAHRTLDENATLGEQLLAVAGVLRAEPSLRRVFTDGSVEGKAKAGLADNVFSGKIGDTALDVVKEAVQQRWTASRDLGAVLEELGIQALVRSAGAQGPRVSDELFAVGRLIDANPDLRGALSDPARTNAAKSGLLDSVLEGKVLPATLRLVGQAARSDAPIGRALADIQRTAADVQDELLAVVHTARPLGTTEITRLTQALGKTYGATVHLHVVEDPSLIGGLRVEIGDDVIDGSVSTKLDTARRRIAG</sequence>
<evidence type="ECO:0000256" key="2">
    <source>
        <dbReference type="ARBA" id="ARBA00022448"/>
    </source>
</evidence>
<keyword evidence="7" id="KW-1003">Cell membrane</keyword>
<comment type="caution">
    <text evidence="8">The sequence shown here is derived from an EMBL/GenBank/DDBJ whole genome shotgun (WGS) entry which is preliminary data.</text>
</comment>
<keyword evidence="3 7" id="KW-0375">Hydrogen ion transport</keyword>
<reference evidence="8" key="1">
    <citation type="submission" date="2020-11" db="EMBL/GenBank/DDBJ databases">
        <title>Nocardioides cynanchi sp. nov., isolated from soil of rhizosphere of Cynanchum wilfordii.</title>
        <authorList>
            <person name="Lee J.-S."/>
            <person name="Suh M.K."/>
            <person name="Kim J.-S."/>
        </authorList>
    </citation>
    <scope>NUCLEOTIDE SEQUENCE</scope>
    <source>
        <strain evidence="8">KCTC 19276</strain>
    </source>
</reference>
<gene>
    <name evidence="7" type="primary">atpH</name>
    <name evidence="8" type="ORF">ISU10_07195</name>
</gene>
<comment type="function">
    <text evidence="7">F(1)F(0) ATP synthase produces ATP from ADP in the presence of a proton or sodium gradient. F-type ATPases consist of two structural domains, F(1) containing the extramembraneous catalytic core and F(0) containing the membrane proton channel, linked together by a central stalk and a peripheral stalk. During catalysis, ATP synthesis in the catalytic domain of F(1) is coupled via a rotary mechanism of the central stalk subunits to proton translocation.</text>
</comment>
<evidence type="ECO:0000313" key="9">
    <source>
        <dbReference type="Proteomes" id="UP000660668"/>
    </source>
</evidence>
<keyword evidence="5 7" id="KW-0472">Membrane</keyword>
<keyword evidence="9" id="KW-1185">Reference proteome</keyword>
<evidence type="ECO:0000256" key="6">
    <source>
        <dbReference type="ARBA" id="ARBA00023310"/>
    </source>
</evidence>
<evidence type="ECO:0000256" key="4">
    <source>
        <dbReference type="ARBA" id="ARBA00023065"/>
    </source>
</evidence>
<organism evidence="8 9">
    <name type="scientific">Nocardioides agariphilus</name>
    <dbReference type="NCBI Taxonomy" id="433664"/>
    <lineage>
        <taxon>Bacteria</taxon>
        <taxon>Bacillati</taxon>
        <taxon>Actinomycetota</taxon>
        <taxon>Actinomycetes</taxon>
        <taxon>Propionibacteriales</taxon>
        <taxon>Nocardioidaceae</taxon>
        <taxon>Nocardioides</taxon>
    </lineage>
</organism>